<feature type="transmembrane region" description="Helical" evidence="1">
    <location>
        <begin position="269"/>
        <end position="301"/>
    </location>
</feature>
<evidence type="ECO:0000313" key="3">
    <source>
        <dbReference type="Proteomes" id="UP001303473"/>
    </source>
</evidence>
<dbReference type="AlphaFoldDB" id="A0AAN6RZJ0"/>
<sequence length="314" mass="33551">MCWSPQVPKQVYNSGTFKAAYNAVHESPSHHLTRVWCIVMYICSLGLGLPLVLSCYSTQTANLHLYAVDTYPFLSDFLSINNTDTRSLGPQLSHANLTLLPQTYYFGVSGVCRDSNVTGLVCTRSFPVTYSIPEVIFSDLVSFNNNITLPANFTMDTQQDVINSMSRATAALLVTSMAWAFLTTILVISAPGSLAAQAVPLIILAVVTLGAWLNGNVAFLQQDILFNMSGTDATAGPGGDEGGLLLGPGFGIFIGYLVSILALTPMLAFWSIVVAVILVTLAVVIAIELAILLVILCVACAGSTQNVTYYQTSS</sequence>
<accession>A0AAN6RZJ0</accession>
<proteinExistence type="predicted"/>
<feature type="transmembrane region" description="Helical" evidence="1">
    <location>
        <begin position="38"/>
        <end position="56"/>
    </location>
</feature>
<feature type="transmembrane region" description="Helical" evidence="1">
    <location>
        <begin position="244"/>
        <end position="263"/>
    </location>
</feature>
<evidence type="ECO:0000313" key="2">
    <source>
        <dbReference type="EMBL" id="KAK3934970.1"/>
    </source>
</evidence>
<dbReference type="EMBL" id="MU853949">
    <property type="protein sequence ID" value="KAK3934970.1"/>
    <property type="molecule type" value="Genomic_DNA"/>
</dbReference>
<protein>
    <submittedName>
        <fullName evidence="2">Uncharacterized protein</fullName>
    </submittedName>
</protein>
<feature type="transmembrane region" description="Helical" evidence="1">
    <location>
        <begin position="194"/>
        <end position="213"/>
    </location>
</feature>
<keyword evidence="1" id="KW-1133">Transmembrane helix</keyword>
<feature type="transmembrane region" description="Helical" evidence="1">
    <location>
        <begin position="168"/>
        <end position="188"/>
    </location>
</feature>
<comment type="caution">
    <text evidence="2">The sequence shown here is derived from an EMBL/GenBank/DDBJ whole genome shotgun (WGS) entry which is preliminary data.</text>
</comment>
<keyword evidence="1" id="KW-0812">Transmembrane</keyword>
<keyword evidence="3" id="KW-1185">Reference proteome</keyword>
<evidence type="ECO:0000256" key="1">
    <source>
        <dbReference type="SAM" id="Phobius"/>
    </source>
</evidence>
<dbReference type="Proteomes" id="UP001303473">
    <property type="component" value="Unassembled WGS sequence"/>
</dbReference>
<keyword evidence="1" id="KW-0472">Membrane</keyword>
<name>A0AAN6RZJ0_9PEZI</name>
<gene>
    <name evidence="2" type="ORF">QBC46DRAFT_453816</name>
</gene>
<organism evidence="2 3">
    <name type="scientific">Diplogelasinospora grovesii</name>
    <dbReference type="NCBI Taxonomy" id="303347"/>
    <lineage>
        <taxon>Eukaryota</taxon>
        <taxon>Fungi</taxon>
        <taxon>Dikarya</taxon>
        <taxon>Ascomycota</taxon>
        <taxon>Pezizomycotina</taxon>
        <taxon>Sordariomycetes</taxon>
        <taxon>Sordariomycetidae</taxon>
        <taxon>Sordariales</taxon>
        <taxon>Diplogelasinosporaceae</taxon>
        <taxon>Diplogelasinospora</taxon>
    </lineage>
</organism>
<reference evidence="3" key="1">
    <citation type="journal article" date="2023" name="Mol. Phylogenet. Evol.">
        <title>Genome-scale phylogeny and comparative genomics of the fungal order Sordariales.</title>
        <authorList>
            <person name="Hensen N."/>
            <person name="Bonometti L."/>
            <person name="Westerberg I."/>
            <person name="Brannstrom I.O."/>
            <person name="Guillou S."/>
            <person name="Cros-Aarteil S."/>
            <person name="Calhoun S."/>
            <person name="Haridas S."/>
            <person name="Kuo A."/>
            <person name="Mondo S."/>
            <person name="Pangilinan J."/>
            <person name="Riley R."/>
            <person name="LaButti K."/>
            <person name="Andreopoulos B."/>
            <person name="Lipzen A."/>
            <person name="Chen C."/>
            <person name="Yan M."/>
            <person name="Daum C."/>
            <person name="Ng V."/>
            <person name="Clum A."/>
            <person name="Steindorff A."/>
            <person name="Ohm R.A."/>
            <person name="Martin F."/>
            <person name="Silar P."/>
            <person name="Natvig D.O."/>
            <person name="Lalanne C."/>
            <person name="Gautier V."/>
            <person name="Ament-Velasquez S.L."/>
            <person name="Kruys A."/>
            <person name="Hutchinson M.I."/>
            <person name="Powell A.J."/>
            <person name="Barry K."/>
            <person name="Miller A.N."/>
            <person name="Grigoriev I.V."/>
            <person name="Debuchy R."/>
            <person name="Gladieux P."/>
            <person name="Hiltunen Thoren M."/>
            <person name="Johannesson H."/>
        </authorList>
    </citation>
    <scope>NUCLEOTIDE SEQUENCE [LARGE SCALE GENOMIC DNA]</scope>
    <source>
        <strain evidence="3">CBS 340.73</strain>
    </source>
</reference>